<feature type="binding site" evidence="4">
    <location>
        <begin position="14"/>
        <end position="16"/>
    </location>
    <ligand>
        <name>N(1)-(5-phospho-beta-D-ribosyl)glycinamide</name>
        <dbReference type="ChEBI" id="CHEBI:143788"/>
    </ligand>
</feature>
<dbReference type="OrthoDB" id="9806170at2"/>
<organism evidence="6 7">
    <name type="scientific">Elstera cyanobacteriorum</name>
    <dbReference type="NCBI Taxonomy" id="2022747"/>
    <lineage>
        <taxon>Bacteria</taxon>
        <taxon>Pseudomonadati</taxon>
        <taxon>Pseudomonadota</taxon>
        <taxon>Alphaproteobacteria</taxon>
        <taxon>Rhodospirillales</taxon>
        <taxon>Rhodospirillaceae</taxon>
        <taxon>Elstera</taxon>
    </lineage>
</organism>
<dbReference type="SUPFAM" id="SSF53328">
    <property type="entry name" value="Formyltransferase"/>
    <property type="match status" value="1"/>
</dbReference>
<feature type="binding site" evidence="4">
    <location>
        <position position="109"/>
    </location>
    <ligand>
        <name>(6R)-10-formyltetrahydrofolate</name>
        <dbReference type="ChEBI" id="CHEBI:195366"/>
    </ligand>
</feature>
<comment type="pathway">
    <text evidence="1 4">Purine metabolism; IMP biosynthesis via de novo pathway; N(2)-formyl-N(1)-(5-phospho-D-ribosyl)glycinamide from N(1)-(5-phospho-D-ribosyl)glycinamide (10-formyl THF route): step 1/1.</text>
</comment>
<dbReference type="EMBL" id="NOXS01000032">
    <property type="protein sequence ID" value="OYQ18463.1"/>
    <property type="molecule type" value="Genomic_DNA"/>
</dbReference>
<evidence type="ECO:0000313" key="6">
    <source>
        <dbReference type="EMBL" id="OYQ18463.1"/>
    </source>
</evidence>
<dbReference type="GO" id="GO:0004644">
    <property type="term" value="F:phosphoribosylglycinamide formyltransferase activity"/>
    <property type="evidence" value="ECO:0007669"/>
    <property type="project" value="UniProtKB-UniRule"/>
</dbReference>
<dbReference type="InterPro" id="IPR036477">
    <property type="entry name" value="Formyl_transf_N_sf"/>
</dbReference>
<name>A0A255XNA5_9PROT</name>
<evidence type="ECO:0000256" key="1">
    <source>
        <dbReference type="ARBA" id="ARBA00005054"/>
    </source>
</evidence>
<gene>
    <name evidence="4" type="primary">purN</name>
    <name evidence="6" type="ORF">CHR90_09245</name>
</gene>
<comment type="caution">
    <text evidence="6">The sequence shown here is derived from an EMBL/GenBank/DDBJ whole genome shotgun (WGS) entry which is preliminary data.</text>
</comment>
<comment type="catalytic activity">
    <reaction evidence="4">
        <text>N(1)-(5-phospho-beta-D-ribosyl)glycinamide + (6R)-10-formyltetrahydrofolate = N(2)-formyl-N(1)-(5-phospho-beta-D-ribosyl)glycinamide + (6S)-5,6,7,8-tetrahydrofolate + H(+)</text>
        <dbReference type="Rhea" id="RHEA:15053"/>
        <dbReference type="ChEBI" id="CHEBI:15378"/>
        <dbReference type="ChEBI" id="CHEBI:57453"/>
        <dbReference type="ChEBI" id="CHEBI:143788"/>
        <dbReference type="ChEBI" id="CHEBI:147286"/>
        <dbReference type="ChEBI" id="CHEBI:195366"/>
        <dbReference type="EC" id="2.1.2.2"/>
    </reaction>
</comment>
<dbReference type="CDD" id="cd08645">
    <property type="entry name" value="FMT_core_GART"/>
    <property type="match status" value="1"/>
</dbReference>
<evidence type="ECO:0000259" key="5">
    <source>
        <dbReference type="Pfam" id="PF00551"/>
    </source>
</evidence>
<evidence type="ECO:0000256" key="2">
    <source>
        <dbReference type="ARBA" id="ARBA00022679"/>
    </source>
</evidence>
<dbReference type="EC" id="2.1.2.2" evidence="4"/>
<dbReference type="AlphaFoldDB" id="A0A255XNA5"/>
<keyword evidence="2 4" id="KW-0808">Transferase</keyword>
<dbReference type="PANTHER" id="PTHR43369:SF2">
    <property type="entry name" value="PHOSPHORIBOSYLGLYCINAMIDE FORMYLTRANSFERASE"/>
    <property type="match status" value="1"/>
</dbReference>
<evidence type="ECO:0000256" key="3">
    <source>
        <dbReference type="ARBA" id="ARBA00022755"/>
    </source>
</evidence>
<evidence type="ECO:0000313" key="7">
    <source>
        <dbReference type="Proteomes" id="UP000216361"/>
    </source>
</evidence>
<dbReference type="HAMAP" id="MF_01930">
    <property type="entry name" value="PurN"/>
    <property type="match status" value="1"/>
</dbReference>
<dbReference type="GO" id="GO:0005829">
    <property type="term" value="C:cytosol"/>
    <property type="evidence" value="ECO:0007669"/>
    <property type="project" value="TreeGrafter"/>
</dbReference>
<sequence>MARVKLGCLISGRGSNLQALIDACADPTFPAEIALVLSNKPGVMGLERAVKAGIPTQVISHKDFDGRPAFDAALDQTLRAAGVEIVCLAGFMRLLTPEFVTSWGDKILNIHPSLLPAFKGLDTHQRAIDSGARFAGCTVHIVRPAMDEGPILVQAAVPILDGDTEDSLAARILTAEHKAYPEAVRLLASGKVTVEGLRCRIDAPTDETIHFNPPIR</sequence>
<accession>A0A255XNA5</accession>
<protein>
    <recommendedName>
        <fullName evidence="4">Phosphoribosylglycinamide formyltransferase</fullName>
        <ecNumber evidence="4">2.1.2.2</ecNumber>
    </recommendedName>
    <alternativeName>
        <fullName evidence="4">5'-phosphoribosylglycinamide transformylase</fullName>
    </alternativeName>
    <alternativeName>
        <fullName evidence="4">GAR transformylase</fullName>
        <shortName evidence="4">GART</shortName>
    </alternativeName>
</protein>
<feature type="active site" description="Proton donor" evidence="4">
    <location>
        <position position="111"/>
    </location>
</feature>
<feature type="binding site" evidence="4">
    <location>
        <position position="67"/>
    </location>
    <ligand>
        <name>(6R)-10-formyltetrahydrofolate</name>
        <dbReference type="ChEBI" id="CHEBI:195366"/>
    </ligand>
</feature>
<dbReference type="GO" id="GO:0006189">
    <property type="term" value="P:'de novo' IMP biosynthetic process"/>
    <property type="evidence" value="ECO:0007669"/>
    <property type="project" value="UniProtKB-UniRule"/>
</dbReference>
<feature type="binding site" evidence="4">
    <location>
        <begin position="92"/>
        <end position="95"/>
    </location>
    <ligand>
        <name>(6R)-10-formyltetrahydrofolate</name>
        <dbReference type="ChEBI" id="CHEBI:195366"/>
    </ligand>
</feature>
<dbReference type="Gene3D" id="3.40.50.170">
    <property type="entry name" value="Formyl transferase, N-terminal domain"/>
    <property type="match status" value="1"/>
</dbReference>
<keyword evidence="3 4" id="KW-0658">Purine biosynthesis</keyword>
<feature type="site" description="Raises pKa of active site His" evidence="4">
    <location>
        <position position="147"/>
    </location>
</feature>
<reference evidence="6 7" key="1">
    <citation type="submission" date="2017-07" db="EMBL/GenBank/DDBJ databases">
        <title>Elstera cyanobacteriorum sp. nov., a novel bacterium isolated from cyanobacterial aggregates in a eutrophic lake.</title>
        <authorList>
            <person name="Cai H."/>
        </authorList>
    </citation>
    <scope>NUCLEOTIDE SEQUENCE [LARGE SCALE GENOMIC DNA]</scope>
    <source>
        <strain evidence="6 7">TH019</strain>
    </source>
</reference>
<dbReference type="Pfam" id="PF00551">
    <property type="entry name" value="Formyl_trans_N"/>
    <property type="match status" value="1"/>
</dbReference>
<proteinExistence type="inferred from homology"/>
<dbReference type="NCBIfam" id="TIGR00639">
    <property type="entry name" value="PurN"/>
    <property type="match status" value="1"/>
</dbReference>
<comment type="function">
    <text evidence="4">Catalyzes the transfer of a formyl group from 10-formyltetrahydrofolate to 5-phospho-ribosyl-glycinamide (GAR), producing 5-phospho-ribosyl-N-formylglycinamide (FGAR) and tetrahydrofolate.</text>
</comment>
<dbReference type="PANTHER" id="PTHR43369">
    <property type="entry name" value="PHOSPHORIBOSYLGLYCINAMIDE FORMYLTRANSFERASE"/>
    <property type="match status" value="1"/>
</dbReference>
<dbReference type="Proteomes" id="UP000216361">
    <property type="component" value="Unassembled WGS sequence"/>
</dbReference>
<dbReference type="UniPathway" id="UPA00074">
    <property type="reaction ID" value="UER00126"/>
</dbReference>
<feature type="domain" description="Formyl transferase N-terminal" evidence="5">
    <location>
        <begin position="7"/>
        <end position="184"/>
    </location>
</feature>
<dbReference type="InterPro" id="IPR002376">
    <property type="entry name" value="Formyl_transf_N"/>
</dbReference>
<evidence type="ECO:0000256" key="4">
    <source>
        <dbReference type="HAMAP-Rule" id="MF_01930"/>
    </source>
</evidence>
<dbReference type="InterPro" id="IPR004607">
    <property type="entry name" value="GART"/>
</dbReference>
<keyword evidence="7" id="KW-1185">Reference proteome</keyword>
<comment type="similarity">
    <text evidence="4">Belongs to the GART family.</text>
</comment>
<dbReference type="RefSeq" id="WP_094408726.1">
    <property type="nucleotide sequence ID" value="NZ_BMJZ01000001.1"/>
</dbReference>